<dbReference type="EMBL" id="ML119960">
    <property type="protein sequence ID" value="RPA71190.1"/>
    <property type="molecule type" value="Genomic_DNA"/>
</dbReference>
<accession>A0A3N4HGG2</accession>
<dbReference type="AlphaFoldDB" id="A0A3N4HGG2"/>
<evidence type="ECO:0008006" key="4">
    <source>
        <dbReference type="Google" id="ProtNLM"/>
    </source>
</evidence>
<dbReference type="STRING" id="1160509.A0A3N4HGG2"/>
<sequence>MRYYGVPNPIVRFYETFYQGMGTVYEVMGHLTTRIPLLQCNPQGDPSSPILYLIKQQPFMDRLMIRNVCLPIQISHNRLDVELQGYADDLDAPLGTAAQHTLLQDEWSRQDQASNSKMNVDKLRQVSFPPKPYAESPDWRNQYLPQDDELTIFGRAQVANTLLTSSLWHALQLCPLNKNADKLTTVRQTLQTFVLGSRRCFLKWETITTPRHLGGLGVIDPKAMCTAMNGRAIIKTVLKSTEPQHNTNTAHLLRLWLSEVGHRIAAHPDLQATLRSSSSKEQQDEQTSPGIYIWLIRKGKHWHGKEGLTPLLSRIAHTMDTLQFAPHLLLHNYGPQMVLHLPLYCKAYQSATDVPSKHVREALRKAKTHPWPAAYAIEDFGDQMGKFQRWGIYTFGDILTYDNKAQKYKFALENRKQKQEYLKNAAIIYSSPKERKLHQSDIATLAHLCHPYWTALPKALKKSLEQASPPALQSSTTEGINHILKNLTIAETPVYQYSVRIGRQFLSPNTPITPLLWQHLQNAGMVDFSNTSLPNLWPKVTRGGLQGPSRTLAYCWQFLHMSVSTHTPSKAQKANFEASAQPTFIIGECTTCGKSGRDTPLHAFLLCPAVTNAWEDSARFLDNSEYPGLPTTGVYGFLEPQHIATAFTNILPGNTQPIEDNTTIFKWWASTISAIYTRRISEFTKARNDDRDAKVDYTGIAKDVQYLMTCWQLGEPTSDAEDLLVYSTSHWSENGAENLTIGKDIEPPRKRTKKAQDATPQLAETPAPPPNPYATHIKSIIRYGREKAKGNKQPLHFTIRFFEGPDLKLSEPEVRRYANGAAKMDAYKKKKNIAD</sequence>
<protein>
    <recommendedName>
        <fullName evidence="4">Reverse transcriptase zinc-binding domain-containing protein</fullName>
    </recommendedName>
</protein>
<evidence type="ECO:0000313" key="3">
    <source>
        <dbReference type="Proteomes" id="UP000275078"/>
    </source>
</evidence>
<evidence type="ECO:0000256" key="1">
    <source>
        <dbReference type="SAM" id="MobiDB-lite"/>
    </source>
</evidence>
<feature type="region of interest" description="Disordered" evidence="1">
    <location>
        <begin position="737"/>
        <end position="774"/>
    </location>
</feature>
<dbReference type="Proteomes" id="UP000275078">
    <property type="component" value="Unassembled WGS sequence"/>
</dbReference>
<dbReference type="OrthoDB" id="2426083at2759"/>
<proteinExistence type="predicted"/>
<reference evidence="2 3" key="1">
    <citation type="journal article" date="2018" name="Nat. Ecol. Evol.">
        <title>Pezizomycetes genomes reveal the molecular basis of ectomycorrhizal truffle lifestyle.</title>
        <authorList>
            <person name="Murat C."/>
            <person name="Payen T."/>
            <person name="Noel B."/>
            <person name="Kuo A."/>
            <person name="Morin E."/>
            <person name="Chen J."/>
            <person name="Kohler A."/>
            <person name="Krizsan K."/>
            <person name="Balestrini R."/>
            <person name="Da Silva C."/>
            <person name="Montanini B."/>
            <person name="Hainaut M."/>
            <person name="Levati E."/>
            <person name="Barry K.W."/>
            <person name="Belfiori B."/>
            <person name="Cichocki N."/>
            <person name="Clum A."/>
            <person name="Dockter R.B."/>
            <person name="Fauchery L."/>
            <person name="Guy J."/>
            <person name="Iotti M."/>
            <person name="Le Tacon F."/>
            <person name="Lindquist E.A."/>
            <person name="Lipzen A."/>
            <person name="Malagnac F."/>
            <person name="Mello A."/>
            <person name="Molinier V."/>
            <person name="Miyauchi S."/>
            <person name="Poulain J."/>
            <person name="Riccioni C."/>
            <person name="Rubini A."/>
            <person name="Sitrit Y."/>
            <person name="Splivallo R."/>
            <person name="Traeger S."/>
            <person name="Wang M."/>
            <person name="Zifcakova L."/>
            <person name="Wipf D."/>
            <person name="Zambonelli A."/>
            <person name="Paolocci F."/>
            <person name="Nowrousian M."/>
            <person name="Ottonello S."/>
            <person name="Baldrian P."/>
            <person name="Spatafora J.W."/>
            <person name="Henrissat B."/>
            <person name="Nagy L.G."/>
            <person name="Aury J.M."/>
            <person name="Wincker P."/>
            <person name="Grigoriev I.V."/>
            <person name="Bonfante P."/>
            <person name="Martin F.M."/>
        </authorList>
    </citation>
    <scope>NUCLEOTIDE SEQUENCE [LARGE SCALE GENOMIC DNA]</scope>
    <source>
        <strain evidence="2 3">RN42</strain>
    </source>
</reference>
<organism evidence="2 3">
    <name type="scientific">Ascobolus immersus RN42</name>
    <dbReference type="NCBI Taxonomy" id="1160509"/>
    <lineage>
        <taxon>Eukaryota</taxon>
        <taxon>Fungi</taxon>
        <taxon>Dikarya</taxon>
        <taxon>Ascomycota</taxon>
        <taxon>Pezizomycotina</taxon>
        <taxon>Pezizomycetes</taxon>
        <taxon>Pezizales</taxon>
        <taxon>Ascobolaceae</taxon>
        <taxon>Ascobolus</taxon>
    </lineage>
</organism>
<keyword evidence="3" id="KW-1185">Reference proteome</keyword>
<name>A0A3N4HGG2_ASCIM</name>
<gene>
    <name evidence="2" type="ORF">BJ508DRAFT_336304</name>
</gene>
<evidence type="ECO:0000313" key="2">
    <source>
        <dbReference type="EMBL" id="RPA71190.1"/>
    </source>
</evidence>